<reference evidence="1 2" key="1">
    <citation type="journal article" date="2014" name="Proc. Natl. Acad. Sci. U.S.A.">
        <title>Trajectory and genomic determinants of fungal-pathogen speciation and host adaptation.</title>
        <authorList>
            <person name="Hu X."/>
            <person name="Xiao G."/>
            <person name="Zheng P."/>
            <person name="Shang Y."/>
            <person name="Su Y."/>
            <person name="Zhang X."/>
            <person name="Liu X."/>
            <person name="Zhan S."/>
            <person name="St Leger R.J."/>
            <person name="Wang C."/>
        </authorList>
    </citation>
    <scope>NUCLEOTIDE SEQUENCE [LARGE SCALE GENOMIC DNA]</scope>
    <source>
        <strain evidence="1 2">ARSEF 549</strain>
    </source>
</reference>
<dbReference type="VEuPathDB" id="FungiDB:MAN_06450"/>
<comment type="caution">
    <text evidence="1">The sequence shown here is derived from an EMBL/GenBank/DDBJ whole genome shotgun (WGS) entry which is preliminary data.</text>
</comment>
<proteinExistence type="predicted"/>
<dbReference type="EMBL" id="AZNF01000008">
    <property type="protein sequence ID" value="KID64276.1"/>
    <property type="molecule type" value="Genomic_DNA"/>
</dbReference>
<sequence length="118" mass="12202">MEMEIASGAMGTCSCSIFPTVKSSQVKSGAVIGFESAVIRWEGAWDPGRSGGPRHQQLPAAAGLAIVGPMTGAQVCPCLDKIRICPAASRRAQDRVQDTRSTEAAVKLGVLSLSGAMV</sequence>
<keyword evidence="2" id="KW-1185">Reference proteome</keyword>
<protein>
    <submittedName>
        <fullName evidence="1">Uncharacterized protein</fullName>
    </submittedName>
</protein>
<accession>A0A0B4FEK5</accession>
<organism evidence="1 2">
    <name type="scientific">Metarhizium anisopliae (strain ARSEF 549)</name>
    <dbReference type="NCBI Taxonomy" id="3151832"/>
    <lineage>
        <taxon>Eukaryota</taxon>
        <taxon>Fungi</taxon>
        <taxon>Dikarya</taxon>
        <taxon>Ascomycota</taxon>
        <taxon>Pezizomycotina</taxon>
        <taxon>Sordariomycetes</taxon>
        <taxon>Hypocreomycetidae</taxon>
        <taxon>Hypocreales</taxon>
        <taxon>Clavicipitaceae</taxon>
        <taxon>Metarhizium</taxon>
    </lineage>
</organism>
<gene>
    <name evidence="1" type="ORF">MAN_06450</name>
</gene>
<feature type="non-terminal residue" evidence="1">
    <location>
        <position position="1"/>
    </location>
</feature>
<evidence type="ECO:0000313" key="2">
    <source>
        <dbReference type="Proteomes" id="UP000031186"/>
    </source>
</evidence>
<dbReference type="Proteomes" id="UP000031186">
    <property type="component" value="Unassembled WGS sequence"/>
</dbReference>
<name>A0A0B4FEK5_METAF</name>
<evidence type="ECO:0000313" key="1">
    <source>
        <dbReference type="EMBL" id="KID64276.1"/>
    </source>
</evidence>
<dbReference type="AlphaFoldDB" id="A0A0B4FEK5"/>
<dbReference type="HOGENOM" id="CLU_2073700_0_0_1"/>